<sequence length="334" mass="37501">MPWVPQPYLQQSWGDGTAPRLYCPTRQRHDEVLADAIDERLVAWMRQVGFGNEALNAVCRMSLGRFVASCYVGAGDLDRLLLCAQLNAAWWMADDYYADDESLGARPEFLCERLSRAMAAMSQLAPAGDYTRQLEEQWTDDPVLMALRSATEQLRRLASPAQVGRVCHTAFGMFMSWTVYGEWKRRGVCPSTWEYLATRQFDSFQTSQMLIDIAGGYELPANIFYSPRVRQALLQAGLAAVIVNDLYSAGKEAADGMPMGNLVLVMAAEHHCSQSEAVAMAVALHNNLARDFEVACQGLESEPSVELQRYLQEVRAWMGGSLAWHDWCPRYHQP</sequence>
<keyword evidence="1" id="KW-0460">Magnesium</keyword>
<keyword evidence="1" id="KW-0479">Metal-binding</keyword>
<dbReference type="SFLD" id="SFLDG01020">
    <property type="entry name" value="Terpene_Cyclase_Like_2"/>
    <property type="match status" value="1"/>
</dbReference>
<dbReference type="AlphaFoldDB" id="A0A1H1WDJ8"/>
<evidence type="ECO:0000313" key="3">
    <source>
        <dbReference type="Proteomes" id="UP000199524"/>
    </source>
</evidence>
<dbReference type="InterPro" id="IPR034686">
    <property type="entry name" value="Terpene_cyclase-like_2"/>
</dbReference>
<dbReference type="GO" id="GO:0010333">
    <property type="term" value="F:terpene synthase activity"/>
    <property type="evidence" value="ECO:0007669"/>
    <property type="project" value="InterPro"/>
</dbReference>
<gene>
    <name evidence="2" type="ORF">SAMN05216598_3365</name>
</gene>
<dbReference type="EC" id="4.2.3.-" evidence="1"/>
<dbReference type="PANTHER" id="PTHR35201">
    <property type="entry name" value="TERPENE SYNTHASE"/>
    <property type="match status" value="1"/>
</dbReference>
<evidence type="ECO:0000256" key="1">
    <source>
        <dbReference type="RuleBase" id="RU366034"/>
    </source>
</evidence>
<reference evidence="3" key="1">
    <citation type="submission" date="2016-10" db="EMBL/GenBank/DDBJ databases">
        <authorList>
            <person name="Varghese N."/>
            <person name="Submissions S."/>
        </authorList>
    </citation>
    <scope>NUCLEOTIDE SEQUENCE [LARGE SCALE GENOMIC DNA]</scope>
    <source>
        <strain evidence="3">ATCC 23835</strain>
    </source>
</reference>
<dbReference type="Gene3D" id="1.10.600.10">
    <property type="entry name" value="Farnesyl Diphosphate Synthase"/>
    <property type="match status" value="1"/>
</dbReference>
<dbReference type="PANTHER" id="PTHR35201:SF4">
    <property type="entry name" value="BETA-PINACENE SYNTHASE-RELATED"/>
    <property type="match status" value="1"/>
</dbReference>
<dbReference type="GO" id="GO:0046872">
    <property type="term" value="F:metal ion binding"/>
    <property type="evidence" value="ECO:0007669"/>
    <property type="project" value="UniProtKB-KW"/>
</dbReference>
<dbReference type="RefSeq" id="WP_090206687.1">
    <property type="nucleotide sequence ID" value="NZ_LT629777.1"/>
</dbReference>
<dbReference type="Proteomes" id="UP000199524">
    <property type="component" value="Chromosome I"/>
</dbReference>
<dbReference type="GeneID" id="300208303"/>
<dbReference type="SFLD" id="SFLDS00005">
    <property type="entry name" value="Isoprenoid_Synthase_Type_I"/>
    <property type="match status" value="1"/>
</dbReference>
<proteinExistence type="inferred from homology"/>
<dbReference type="EMBL" id="LT629777">
    <property type="protein sequence ID" value="SDS95082.1"/>
    <property type="molecule type" value="Genomic_DNA"/>
</dbReference>
<dbReference type="SUPFAM" id="SSF48576">
    <property type="entry name" value="Terpenoid synthases"/>
    <property type="match status" value="1"/>
</dbReference>
<keyword evidence="1" id="KW-0456">Lyase</keyword>
<dbReference type="Pfam" id="PF19086">
    <property type="entry name" value="Terpene_syn_C_2"/>
    <property type="match status" value="1"/>
</dbReference>
<accession>A0A1H1WDJ8</accession>
<dbReference type="InterPro" id="IPR008949">
    <property type="entry name" value="Isoprenoid_synthase_dom_sf"/>
</dbReference>
<keyword evidence="3" id="KW-1185">Reference proteome</keyword>
<comment type="cofactor">
    <cofactor evidence="1">
        <name>Mg(2+)</name>
        <dbReference type="ChEBI" id="CHEBI:18420"/>
    </cofactor>
</comment>
<name>A0A1H1WDJ8_9PSED</name>
<evidence type="ECO:0000313" key="2">
    <source>
        <dbReference type="EMBL" id="SDS95082.1"/>
    </source>
</evidence>
<protein>
    <recommendedName>
        <fullName evidence="1">Terpene synthase</fullName>
        <ecNumber evidence="1">4.2.3.-</ecNumber>
    </recommendedName>
</protein>
<comment type="similarity">
    <text evidence="1">Belongs to the terpene synthase family.</text>
</comment>
<organism evidence="2 3">
    <name type="scientific">Pseudomonas asplenii</name>
    <dbReference type="NCBI Taxonomy" id="53407"/>
    <lineage>
        <taxon>Bacteria</taxon>
        <taxon>Pseudomonadati</taxon>
        <taxon>Pseudomonadota</taxon>
        <taxon>Gammaproteobacteria</taxon>
        <taxon>Pseudomonadales</taxon>
        <taxon>Pseudomonadaceae</taxon>
        <taxon>Pseudomonas</taxon>
    </lineage>
</organism>